<comment type="caution">
    <text evidence="4">The sequence shown here is derived from an EMBL/GenBank/DDBJ whole genome shotgun (WGS) entry which is preliminary data.</text>
</comment>
<feature type="transmembrane region" description="Helical" evidence="2">
    <location>
        <begin position="457"/>
        <end position="485"/>
    </location>
</feature>
<feature type="compositionally biased region" description="Acidic residues" evidence="1">
    <location>
        <begin position="1066"/>
        <end position="1075"/>
    </location>
</feature>
<feature type="compositionally biased region" description="Acidic residues" evidence="1">
    <location>
        <begin position="808"/>
        <end position="822"/>
    </location>
</feature>
<evidence type="ECO:0000313" key="4">
    <source>
        <dbReference type="EMBL" id="KAK8836252.1"/>
    </source>
</evidence>
<keyword evidence="3" id="KW-0732">Signal</keyword>
<feature type="region of interest" description="Disordered" evidence="1">
    <location>
        <begin position="806"/>
        <end position="885"/>
    </location>
</feature>
<evidence type="ECO:0000256" key="2">
    <source>
        <dbReference type="SAM" id="Phobius"/>
    </source>
</evidence>
<keyword evidence="5" id="KW-1185">Reference proteome</keyword>
<feature type="compositionally biased region" description="Basic and acidic residues" evidence="1">
    <location>
        <begin position="1009"/>
        <end position="1025"/>
    </location>
</feature>
<feature type="compositionally biased region" description="Low complexity" evidence="1">
    <location>
        <begin position="977"/>
        <end position="987"/>
    </location>
</feature>
<keyword evidence="2" id="KW-0472">Membrane</keyword>
<keyword evidence="2" id="KW-0812">Transmembrane</keyword>
<feature type="compositionally biased region" description="Polar residues" evidence="1">
    <location>
        <begin position="1026"/>
        <end position="1041"/>
    </location>
</feature>
<dbReference type="PANTHER" id="PTHR36812:SF9">
    <property type="entry name" value="MYB-LIKE PROTEIN X ISOFORM X1"/>
    <property type="match status" value="1"/>
</dbReference>
<feature type="chain" id="PRO_5046382285" evidence="3">
    <location>
        <begin position="17"/>
        <end position="1075"/>
    </location>
</feature>
<feature type="transmembrane region" description="Helical" evidence="2">
    <location>
        <begin position="771"/>
        <end position="798"/>
    </location>
</feature>
<gene>
    <name evidence="4" type="ORF">M9Y10_039884</name>
</gene>
<accession>A0ABR2GS81</accession>
<dbReference type="PANTHER" id="PTHR36812">
    <property type="entry name" value="NEUROFILAMENT TRIPLET M PROTEIN-LIKE PROTEIN"/>
    <property type="match status" value="1"/>
</dbReference>
<dbReference type="Proteomes" id="UP001470230">
    <property type="component" value="Unassembled WGS sequence"/>
</dbReference>
<feature type="transmembrane region" description="Helical" evidence="2">
    <location>
        <begin position="497"/>
        <end position="529"/>
    </location>
</feature>
<feature type="transmembrane region" description="Helical" evidence="2">
    <location>
        <begin position="188"/>
        <end position="212"/>
    </location>
</feature>
<sequence length="1075" mass="122700">MFSFILFLLHNSFSKGLPETKHLRGGVFGWVNALSLQRKMWSSLPIPIISFNSSEISLSDITTEFITGQFDINLSQIIQDMLGSLFNETEEDNITDNYNYTDDNEEFVYKFQYQKIISNLPKKITKYYEDDEEYDYDNGDYPDYNEEENKTRYYCDKDLYPNAHLVTDMLDGELEFDCATVNNFMGQIFSYVFIIVPLLIIFIITLLYYIVFCFGRCCCCRAKKRFKPRLIEIIFFIIITTFMVITIAFSFTASAYMMKIVNYVFKKGIQKDAETVCQMIDPSIGDGLQNMANKLVPSIENISNKTVFTIDESLPRLMSILNGTQNNILKLSDVMRDIQKYGGDAQTDIKQKEATFNECIKAGSSQGCSSDTISEVNLFDEFSDFNKALDSVNEMESAISNVSDVMNVSSFVDSGKDTIVESIDGISESVDEIGNFSIIDKCDFGEYFELVDDLPSFIVPVAGVVLFLIPIIMLVILLIQVCTFWTKGCCSRCCAACCIPCCVCAFCQLIFGLMATFACFVIIFLNLFYSQGDDVFDTFIKEITNDERTIDFGYLNLSSMTNDVIGSFPLESIKLKKIEFIKNFIDAKLDTPLSKIISLEQLPFNEIADMLEESLTNAANSTNLDDLIVNPIREVINDTKSSLPDVELNDIAQIDKMKESLNNLKNAVENCYQTCNSNFDNLNSSYFNFFTQFNLKQNNFKNTIEIVENSLDATPNEVSLYAYDLFGGLLKTLGKSFASTLRLIIPVLNEFEVGWLIGAFNILRVNFMYNLYTSIICISITSHLYMIGMMAMTTLLWCRRKGMAKQESEEEEEEEDETDDDDRSVSSDSKNRPKSSGSMKKRGFGRMKVQNYTQSESEEMSSIDDNSDDNEKRGKSPPIVDRGIDINEPRIEQQQISADEAILNNDDNQKLLPEEENENQQNYNENNLQQPTNENDQQQLFTNVNDNIQQLTNENDNNQLQTNVSEKLQQQIKVTENEQQQQLINENENNEKKQSDNENIDNQEQQELPNEKVVEQKEMINEKVVEQQSLPNDNEEQQQLVIENDQDEIESDEQKKVSETASDADIAIDDDESNN</sequence>
<evidence type="ECO:0000256" key="3">
    <source>
        <dbReference type="SAM" id="SignalP"/>
    </source>
</evidence>
<feature type="region of interest" description="Disordered" evidence="1">
    <location>
        <begin position="972"/>
        <end position="1075"/>
    </location>
</feature>
<evidence type="ECO:0000313" key="5">
    <source>
        <dbReference type="Proteomes" id="UP001470230"/>
    </source>
</evidence>
<feature type="region of interest" description="Disordered" evidence="1">
    <location>
        <begin position="906"/>
        <end position="937"/>
    </location>
</feature>
<name>A0ABR2GS81_9EUKA</name>
<feature type="signal peptide" evidence="3">
    <location>
        <begin position="1"/>
        <end position="16"/>
    </location>
</feature>
<protein>
    <submittedName>
        <fullName evidence="4">Uncharacterized protein</fullName>
    </submittedName>
</protein>
<keyword evidence="2" id="KW-1133">Transmembrane helix</keyword>
<organism evidence="4 5">
    <name type="scientific">Tritrichomonas musculus</name>
    <dbReference type="NCBI Taxonomy" id="1915356"/>
    <lineage>
        <taxon>Eukaryota</taxon>
        <taxon>Metamonada</taxon>
        <taxon>Parabasalia</taxon>
        <taxon>Tritrichomonadida</taxon>
        <taxon>Tritrichomonadidae</taxon>
        <taxon>Tritrichomonas</taxon>
    </lineage>
</organism>
<feature type="compositionally biased region" description="Acidic residues" evidence="1">
    <location>
        <begin position="856"/>
        <end position="868"/>
    </location>
</feature>
<evidence type="ECO:0000256" key="1">
    <source>
        <dbReference type="SAM" id="MobiDB-lite"/>
    </source>
</evidence>
<proteinExistence type="predicted"/>
<dbReference type="EMBL" id="JAPFFF010000067">
    <property type="protein sequence ID" value="KAK8836252.1"/>
    <property type="molecule type" value="Genomic_DNA"/>
</dbReference>
<reference evidence="4 5" key="1">
    <citation type="submission" date="2024-04" db="EMBL/GenBank/DDBJ databases">
        <title>Tritrichomonas musculus Genome.</title>
        <authorList>
            <person name="Alves-Ferreira E."/>
            <person name="Grigg M."/>
            <person name="Lorenzi H."/>
            <person name="Galac M."/>
        </authorList>
    </citation>
    <scope>NUCLEOTIDE SEQUENCE [LARGE SCALE GENOMIC DNA]</scope>
    <source>
        <strain evidence="4 5">EAF2021</strain>
    </source>
</reference>
<feature type="compositionally biased region" description="Low complexity" evidence="1">
    <location>
        <begin position="919"/>
        <end position="930"/>
    </location>
</feature>
<feature type="transmembrane region" description="Helical" evidence="2">
    <location>
        <begin position="233"/>
        <end position="257"/>
    </location>
</feature>